<proteinExistence type="predicted"/>
<dbReference type="EMBL" id="WNAL01000052">
    <property type="protein sequence ID" value="MTR83121.1"/>
    <property type="molecule type" value="Genomic_DNA"/>
</dbReference>
<dbReference type="AlphaFoldDB" id="A0A0M6WKT4"/>
<dbReference type="Proteomes" id="UP000446657">
    <property type="component" value="Unassembled WGS sequence"/>
</dbReference>
<dbReference type="STRING" id="301302.ERS852420_03360"/>
<evidence type="ECO:0000313" key="1">
    <source>
        <dbReference type="EMBL" id="CRL36931.1"/>
    </source>
</evidence>
<gene>
    <name evidence="2" type="ORF">GMD30_15890</name>
    <name evidence="1" type="ORF">M72_27461</name>
</gene>
<accession>A0A0M6WKT4</accession>
<keyword evidence="3" id="KW-1185">Reference proteome</keyword>
<dbReference type="OrthoDB" id="9786074at2"/>
<dbReference type="Proteomes" id="UP000049979">
    <property type="component" value="Unassembled WGS sequence"/>
</dbReference>
<reference evidence="3" key="2">
    <citation type="submission" date="2015-05" db="EMBL/GenBank/DDBJ databases">
        <authorList>
            <consortium name="Pathogen Informatics"/>
        </authorList>
    </citation>
    <scope>NUCLEOTIDE SEQUENCE [LARGE SCALE GENOMIC DNA]</scope>
    <source>
        <strain evidence="3">M72</strain>
    </source>
</reference>
<dbReference type="Gene3D" id="2.40.10.170">
    <property type="match status" value="1"/>
</dbReference>
<reference evidence="2 4" key="3">
    <citation type="journal article" date="2019" name="Nat. Med.">
        <title>A library of human gut bacterial isolates paired with longitudinal multiomics data enables mechanistic microbiome research.</title>
        <authorList>
            <person name="Poyet M."/>
            <person name="Groussin M."/>
            <person name="Gibbons S.M."/>
            <person name="Avila-Pacheco J."/>
            <person name="Jiang X."/>
            <person name="Kearney S.M."/>
            <person name="Perrotta A.R."/>
            <person name="Berdy B."/>
            <person name="Zhao S."/>
            <person name="Lieberman T.D."/>
            <person name="Swanson P.K."/>
            <person name="Smith M."/>
            <person name="Roesemann S."/>
            <person name="Alexander J.E."/>
            <person name="Rich S.A."/>
            <person name="Livny J."/>
            <person name="Vlamakis H."/>
            <person name="Clish C."/>
            <person name="Bullock K."/>
            <person name="Deik A."/>
            <person name="Scott J."/>
            <person name="Pierce K.A."/>
            <person name="Xavier R.J."/>
            <person name="Alm E.J."/>
        </authorList>
    </citation>
    <scope>NUCLEOTIDE SEQUENCE [LARGE SCALE GENOMIC DNA]</scope>
    <source>
        <strain evidence="2 4">BIOML-A1</strain>
    </source>
</reference>
<evidence type="ECO:0000313" key="4">
    <source>
        <dbReference type="Proteomes" id="UP000446657"/>
    </source>
</evidence>
<organism evidence="1 3">
    <name type="scientific">Roseburia faecis</name>
    <dbReference type="NCBI Taxonomy" id="301302"/>
    <lineage>
        <taxon>Bacteria</taxon>
        <taxon>Bacillati</taxon>
        <taxon>Bacillota</taxon>
        <taxon>Clostridia</taxon>
        <taxon>Lachnospirales</taxon>
        <taxon>Lachnospiraceae</taxon>
        <taxon>Roseburia</taxon>
    </lineage>
</organism>
<protein>
    <submittedName>
        <fullName evidence="2">CarD-like/TRCF domain protein</fullName>
    </submittedName>
</protein>
<name>A0A0M6WKT4_9FIRM</name>
<evidence type="ECO:0000313" key="3">
    <source>
        <dbReference type="Proteomes" id="UP000049979"/>
    </source>
</evidence>
<dbReference type="RefSeq" id="WP_022046504.1">
    <property type="nucleotide sequence ID" value="NZ_CP173697.1"/>
</dbReference>
<reference evidence="1" key="1">
    <citation type="submission" date="2015-05" db="EMBL/GenBank/DDBJ databases">
        <authorList>
            <person name="Wang D.B."/>
            <person name="Wang M."/>
        </authorList>
    </citation>
    <scope>NUCLEOTIDE SEQUENCE [LARGE SCALE GENOMIC DNA]</scope>
    <source>
        <strain evidence="1">M72</strain>
    </source>
</reference>
<sequence length="96" mass="11323">MFEKKQIIYSETQGVCQVENIVSLSASRRERKIPYYVLRPVFDKSRVSYIPVENHQVKLRELFTREEAEALQGTEEMKKDEKLRQAVEYVLGKKEG</sequence>
<evidence type="ECO:0000313" key="2">
    <source>
        <dbReference type="EMBL" id="MTR83121.1"/>
    </source>
</evidence>
<dbReference type="EMBL" id="CVRR01000014">
    <property type="protein sequence ID" value="CRL36931.1"/>
    <property type="molecule type" value="Genomic_DNA"/>
</dbReference>